<feature type="compositionally biased region" description="Acidic residues" evidence="1">
    <location>
        <begin position="113"/>
        <end position="122"/>
    </location>
</feature>
<evidence type="ECO:0000313" key="2">
    <source>
        <dbReference type="EMBL" id="KAK0534603.1"/>
    </source>
</evidence>
<comment type="caution">
    <text evidence="2">The sequence shown here is derived from an EMBL/GenBank/DDBJ whole genome shotgun (WGS) entry which is preliminary data.</text>
</comment>
<organism evidence="2 3">
    <name type="scientific">Tilletia horrida</name>
    <dbReference type="NCBI Taxonomy" id="155126"/>
    <lineage>
        <taxon>Eukaryota</taxon>
        <taxon>Fungi</taxon>
        <taxon>Dikarya</taxon>
        <taxon>Basidiomycota</taxon>
        <taxon>Ustilaginomycotina</taxon>
        <taxon>Exobasidiomycetes</taxon>
        <taxon>Tilletiales</taxon>
        <taxon>Tilletiaceae</taxon>
        <taxon>Tilletia</taxon>
    </lineage>
</organism>
<feature type="compositionally biased region" description="Acidic residues" evidence="1">
    <location>
        <begin position="207"/>
        <end position="218"/>
    </location>
</feature>
<evidence type="ECO:0000256" key="1">
    <source>
        <dbReference type="SAM" id="MobiDB-lite"/>
    </source>
</evidence>
<dbReference type="AlphaFoldDB" id="A0AAN6GCW4"/>
<feature type="compositionally biased region" description="Low complexity" evidence="1">
    <location>
        <begin position="1"/>
        <end position="17"/>
    </location>
</feature>
<feature type="region of interest" description="Disordered" evidence="1">
    <location>
        <begin position="522"/>
        <end position="712"/>
    </location>
</feature>
<gene>
    <name evidence="2" type="ORF">OC842_002596</name>
</gene>
<name>A0AAN6GCW4_9BASI</name>
<feature type="compositionally biased region" description="Polar residues" evidence="1">
    <location>
        <begin position="102"/>
        <end position="112"/>
    </location>
</feature>
<feature type="compositionally biased region" description="Low complexity" evidence="1">
    <location>
        <begin position="235"/>
        <end position="245"/>
    </location>
</feature>
<feature type="compositionally biased region" description="Acidic residues" evidence="1">
    <location>
        <begin position="186"/>
        <end position="196"/>
    </location>
</feature>
<protein>
    <submittedName>
        <fullName evidence="2">Uncharacterized protein</fullName>
    </submittedName>
</protein>
<dbReference type="Proteomes" id="UP001176521">
    <property type="component" value="Unassembled WGS sequence"/>
</dbReference>
<keyword evidence="3" id="KW-1185">Reference proteome</keyword>
<sequence length="712" mass="75621">MPSNPSAAPRTRSARANKPQPGSSRANPVLLSQSTASQATTVSDSTTTSSHKQDSQEDDEDYDPAVGTPHLRSQGPTIGEELEELLNDANAADTDMYDHEGGSTSVPANPQASEDEGMEEGTGEPTASSPPQAATGTAALAGAELPSDSEDGDYAPEVSTANTSATDGGGAPSGTQDRQRAPTRTEDDDLAEYEMSDDGHASGAGWQDDDDEGPEDQGDNVGSDGNDPPAEHTDTSSADATDASSGEGSQSHNVQLYGGEVEAPLTIRAPNADAITYAEVRDAAFGHGDRARAALAPLVISYHIKHGFNYGNPNDLLRLRKDVRNLFLKKGCRAAPFAYNPPITSGRRAIHLLFSSAADFKLALDKRMAIWWRNKRVEIDDHGPCIPHNARLVTFQAPPQEEPGDVLAEIESQLHPQARLTHLWAHATSPENDPALVERTGWMLAIIELVEADGSSIDAPLGATAITFLPRWFQLRNIWYETTFADRPDSCRNCRGDADDIHRTANCAYVYCNSCRTRHPDNACPKRRKLNPRKADPAPAEPVRFEQPTHESGLSTTRQAATPASPVPPIEDRVDGPEIEVIPGRPISSAGRANTSPGALGPTGETSTRATPAHQAQRLHGLPAKPPAPATSSRPLVGTSWKPSSGPNAEPVGSGGTRRKVPAAPRPPAAAGRNAAPPRSPKGKGREQGQAPIDFFFSPGRIADISRAHGPR</sequence>
<evidence type="ECO:0000313" key="3">
    <source>
        <dbReference type="Proteomes" id="UP001176521"/>
    </source>
</evidence>
<feature type="region of interest" description="Disordered" evidence="1">
    <location>
        <begin position="1"/>
        <end position="252"/>
    </location>
</feature>
<feature type="compositionally biased region" description="Low complexity" evidence="1">
    <location>
        <begin position="32"/>
        <end position="50"/>
    </location>
</feature>
<accession>A0AAN6GCW4</accession>
<proteinExistence type="predicted"/>
<feature type="compositionally biased region" description="Polar residues" evidence="1">
    <location>
        <begin position="550"/>
        <end position="562"/>
    </location>
</feature>
<feature type="compositionally biased region" description="Low complexity" evidence="1">
    <location>
        <begin position="133"/>
        <end position="143"/>
    </location>
</feature>
<dbReference type="EMBL" id="JAPDMQ010000113">
    <property type="protein sequence ID" value="KAK0534603.1"/>
    <property type="molecule type" value="Genomic_DNA"/>
</dbReference>
<reference evidence="2" key="1">
    <citation type="journal article" date="2023" name="PhytoFront">
        <title>Draft Genome Resources of Seven Strains of Tilletia horrida, Causal Agent of Kernel Smut of Rice.</title>
        <authorList>
            <person name="Khanal S."/>
            <person name="Antony Babu S."/>
            <person name="Zhou X.G."/>
        </authorList>
    </citation>
    <scope>NUCLEOTIDE SEQUENCE</scope>
    <source>
        <strain evidence="2">TX3</strain>
    </source>
</reference>